<reference evidence="2" key="1">
    <citation type="submission" date="2018-02" db="EMBL/GenBank/DDBJ databases">
        <authorList>
            <person name="Cohen D.B."/>
            <person name="Kent A.D."/>
        </authorList>
    </citation>
    <scope>NUCLEOTIDE SEQUENCE</scope>
</reference>
<organism evidence="2">
    <name type="scientific">Fagus sylvatica</name>
    <name type="common">Beechnut</name>
    <dbReference type="NCBI Taxonomy" id="28930"/>
    <lineage>
        <taxon>Eukaryota</taxon>
        <taxon>Viridiplantae</taxon>
        <taxon>Streptophyta</taxon>
        <taxon>Embryophyta</taxon>
        <taxon>Tracheophyta</taxon>
        <taxon>Spermatophyta</taxon>
        <taxon>Magnoliopsida</taxon>
        <taxon>eudicotyledons</taxon>
        <taxon>Gunneridae</taxon>
        <taxon>Pentapetalae</taxon>
        <taxon>rosids</taxon>
        <taxon>fabids</taxon>
        <taxon>Fagales</taxon>
        <taxon>Fagaceae</taxon>
        <taxon>Fagus</taxon>
    </lineage>
</organism>
<name>A0A2N9F5N6_FAGSY</name>
<dbReference type="AlphaFoldDB" id="A0A2N9F5N6"/>
<evidence type="ECO:0000259" key="1">
    <source>
        <dbReference type="Pfam" id="PF03732"/>
    </source>
</evidence>
<dbReference type="PANTHER" id="PTHR33223:SF8">
    <property type="entry name" value="OS04G0172440 PROTEIN"/>
    <property type="match status" value="1"/>
</dbReference>
<dbReference type="InterPro" id="IPR005162">
    <property type="entry name" value="Retrotrans_gag_dom"/>
</dbReference>
<gene>
    <name evidence="2" type="ORF">FSB_LOCUS14139</name>
</gene>
<dbReference type="PANTHER" id="PTHR33223">
    <property type="entry name" value="CCHC-TYPE DOMAIN-CONTAINING PROTEIN"/>
    <property type="match status" value="1"/>
</dbReference>
<feature type="domain" description="Retrotransposon gag" evidence="1">
    <location>
        <begin position="94"/>
        <end position="161"/>
    </location>
</feature>
<accession>A0A2N9F5N6</accession>
<protein>
    <recommendedName>
        <fullName evidence="1">Retrotransposon gag domain-containing protein</fullName>
    </recommendedName>
</protein>
<sequence>MAENSITMNEMFTLIEAFMKDMNSRMQRLEEIHHIQDNLDRSKEEKIMYFGKTTIEADELKEKVHRLRRPKQHLLQYLCFVKMKGLNEQQVLHAFPLSLSGIATEWYYTLEVEKIKTWKELINLFMKQFAYDTIVDVTFNNLETMQQNDNETFPEFQARWRGKVCVSPIMDFEQSYNNGMRIEDTIHSGKFEENEEIVFAPTKKVFRRSNNASNVRANINVAPKLRRHFNPLGAPISEIFDHMCKRGHLKSVDPTPYPNPLPKNWDTSLYYHFHQKTGHNTDEYMQLKHEIQDLIDQNVIIQSAREAKDAMISGCA</sequence>
<dbReference type="EMBL" id="OIVN01000837">
    <property type="protein sequence ID" value="SPC86257.1"/>
    <property type="molecule type" value="Genomic_DNA"/>
</dbReference>
<dbReference type="Pfam" id="PF03732">
    <property type="entry name" value="Retrotrans_gag"/>
    <property type="match status" value="1"/>
</dbReference>
<evidence type="ECO:0000313" key="2">
    <source>
        <dbReference type="EMBL" id="SPC86257.1"/>
    </source>
</evidence>
<proteinExistence type="predicted"/>